<dbReference type="Proteomes" id="UP001190700">
    <property type="component" value="Unassembled WGS sequence"/>
</dbReference>
<dbReference type="GO" id="GO:1901259">
    <property type="term" value="P:chloroplast rRNA processing"/>
    <property type="evidence" value="ECO:0007669"/>
    <property type="project" value="TreeGrafter"/>
</dbReference>
<dbReference type="PANTHER" id="PTHR21228">
    <property type="entry name" value="FAST LEU-RICH DOMAIN-CONTAINING"/>
    <property type="match status" value="1"/>
</dbReference>
<dbReference type="InterPro" id="IPR050870">
    <property type="entry name" value="FAST_kinase"/>
</dbReference>
<protein>
    <recommendedName>
        <fullName evidence="2">RAP domain-containing protein</fullName>
    </recommendedName>
</protein>
<reference evidence="3 4" key="1">
    <citation type="journal article" date="2015" name="Genome Biol. Evol.">
        <title>Comparative Genomics of a Bacterivorous Green Alga Reveals Evolutionary Causalities and Consequences of Phago-Mixotrophic Mode of Nutrition.</title>
        <authorList>
            <person name="Burns J.A."/>
            <person name="Paasch A."/>
            <person name="Narechania A."/>
            <person name="Kim E."/>
        </authorList>
    </citation>
    <scope>NUCLEOTIDE SEQUENCE [LARGE SCALE GENOMIC DNA]</scope>
    <source>
        <strain evidence="3 4">PLY_AMNH</strain>
    </source>
</reference>
<proteinExistence type="predicted"/>
<feature type="compositionally biased region" description="Basic and acidic residues" evidence="1">
    <location>
        <begin position="59"/>
        <end position="81"/>
    </location>
</feature>
<dbReference type="GO" id="GO:0009507">
    <property type="term" value="C:chloroplast"/>
    <property type="evidence" value="ECO:0007669"/>
    <property type="project" value="GOC"/>
</dbReference>
<dbReference type="GO" id="GO:0005759">
    <property type="term" value="C:mitochondrial matrix"/>
    <property type="evidence" value="ECO:0007669"/>
    <property type="project" value="TreeGrafter"/>
</dbReference>
<dbReference type="InterPro" id="IPR013584">
    <property type="entry name" value="RAP"/>
</dbReference>
<feature type="compositionally biased region" description="Basic and acidic residues" evidence="1">
    <location>
        <begin position="191"/>
        <end position="201"/>
    </location>
</feature>
<dbReference type="SMART" id="SM00952">
    <property type="entry name" value="RAP"/>
    <property type="match status" value="1"/>
</dbReference>
<gene>
    <name evidence="3" type="ORF">CYMTET_7389</name>
</gene>
<feature type="domain" description="RAP" evidence="2">
    <location>
        <begin position="792"/>
        <end position="855"/>
    </location>
</feature>
<evidence type="ECO:0000313" key="4">
    <source>
        <dbReference type="Proteomes" id="UP001190700"/>
    </source>
</evidence>
<dbReference type="GO" id="GO:0035770">
    <property type="term" value="C:ribonucleoprotein granule"/>
    <property type="evidence" value="ECO:0007669"/>
    <property type="project" value="TreeGrafter"/>
</dbReference>
<dbReference type="PANTHER" id="PTHR21228:SF40">
    <property type="entry name" value="LD45607P"/>
    <property type="match status" value="1"/>
</dbReference>
<evidence type="ECO:0000256" key="1">
    <source>
        <dbReference type="SAM" id="MobiDB-lite"/>
    </source>
</evidence>
<name>A0AAE0GVM2_9CHLO</name>
<evidence type="ECO:0000259" key="2">
    <source>
        <dbReference type="PROSITE" id="PS51286"/>
    </source>
</evidence>
<keyword evidence="4" id="KW-1185">Reference proteome</keyword>
<dbReference type="AlphaFoldDB" id="A0AAE0GVM2"/>
<organism evidence="3 4">
    <name type="scientific">Cymbomonas tetramitiformis</name>
    <dbReference type="NCBI Taxonomy" id="36881"/>
    <lineage>
        <taxon>Eukaryota</taxon>
        <taxon>Viridiplantae</taxon>
        <taxon>Chlorophyta</taxon>
        <taxon>Pyramimonadophyceae</taxon>
        <taxon>Pyramimonadales</taxon>
        <taxon>Pyramimonadaceae</taxon>
        <taxon>Cymbomonas</taxon>
    </lineage>
</organism>
<dbReference type="GO" id="GO:0003723">
    <property type="term" value="F:RNA binding"/>
    <property type="evidence" value="ECO:0007669"/>
    <property type="project" value="TreeGrafter"/>
</dbReference>
<feature type="region of interest" description="Disordered" evidence="1">
    <location>
        <begin position="191"/>
        <end position="213"/>
    </location>
</feature>
<dbReference type="EMBL" id="LGRX02002025">
    <property type="protein sequence ID" value="KAK3284985.1"/>
    <property type="molecule type" value="Genomic_DNA"/>
</dbReference>
<dbReference type="PROSITE" id="PS51286">
    <property type="entry name" value="RAP"/>
    <property type="match status" value="1"/>
</dbReference>
<accession>A0AAE0GVM2</accession>
<feature type="region of interest" description="Disordered" evidence="1">
    <location>
        <begin position="1"/>
        <end position="129"/>
    </location>
</feature>
<comment type="caution">
    <text evidence="3">The sequence shown here is derived from an EMBL/GenBank/DDBJ whole genome shotgun (WGS) entry which is preliminary data.</text>
</comment>
<dbReference type="Pfam" id="PF08373">
    <property type="entry name" value="RAP"/>
    <property type="match status" value="1"/>
</dbReference>
<dbReference type="GO" id="GO:0000963">
    <property type="term" value="P:mitochondrial RNA processing"/>
    <property type="evidence" value="ECO:0007669"/>
    <property type="project" value="TreeGrafter"/>
</dbReference>
<sequence>MSPPGASEDHHSPSTFHENSAGSHSNTFPRPATSTEREQHHSSADAPRGAGMPASSFVLDDKRKDRANRSRNGETSGKFEGDISGGPAKEVARRIPERGSYWRDREAGGSTWRNTFDGADDWGHRDSRGSAWREKGREADNRWKRCETLRDTESLESKDWRIKDSRLTGKATGASRPADRWGCERGARDQMGFSDRRRGDGHVPSTQPAKTSRGEVWLVPETDEQKTLNRAMVHKCFSVDEILSTLYEARHPLAPSNLCTALAYCHKKHISPGDSRLGPLCDLLKEALVSTKLCFKTRDITTLASTLAKLQLPRGLSHDLHALIDPIVTLPDIAPALNPQELSTLSWAFAKLNPTAPHTQHLLLHLAPRTVLCLPDFTPIDIANTAVSYARADAFASHAELFAAVCRAATGAVHRFKSQDFGNVAWALATASKASWPDSVPHLGGRIEEQVASPRADLGAAQAFFRASARELCSSPWREPGDAAGGYNQRLLGTFNSQELANLAWAYGKACTEPEVRTNAVLAICTEVVAQVREPREWGSPQEACNLAIGFASACSKDARWRRKEFVVQLFERLASLATRHLASWTPQTLSNLAYAFCQVGVGSRIFEDERAIEAAFCQTPSTVDLALITFSFGQLRVHPHAELLQALARYANRLVGMDLCMVLWGLACAADPDKHLWKGKAGISQREVREVLEKLWGVALERPAESYTIPSLAMLQQVWLLHETEKLHLQALPLAWANQMQRAGTFKKEPCTSNEQHDVSQVLVRMGWENEEEYETREGLLLDMAQPQRQVAVEYHGPVHYNQTSDGHASLCVNGSTRMKQRLLAALGWKLIEIPYFEWSGLRTFEHRGLYLQRKFHDAGIQM</sequence>
<evidence type="ECO:0000313" key="3">
    <source>
        <dbReference type="EMBL" id="KAK3284985.1"/>
    </source>
</evidence>
<dbReference type="GO" id="GO:0044528">
    <property type="term" value="P:regulation of mitochondrial mRNA stability"/>
    <property type="evidence" value="ECO:0007669"/>
    <property type="project" value="TreeGrafter"/>
</dbReference>
<feature type="compositionally biased region" description="Basic and acidic residues" evidence="1">
    <location>
        <begin position="90"/>
        <end position="107"/>
    </location>
</feature>
<feature type="compositionally biased region" description="Polar residues" evidence="1">
    <location>
        <begin position="13"/>
        <end position="34"/>
    </location>
</feature>